<dbReference type="Pfam" id="PF12780">
    <property type="entry name" value="AAA_8"/>
    <property type="match status" value="1"/>
</dbReference>
<feature type="domain" description="Dynein heavy chain AAA module D4" evidence="1">
    <location>
        <begin position="2"/>
        <end position="162"/>
    </location>
</feature>
<gene>
    <name evidence="2" type="ORF">KIPB_015598</name>
</gene>
<dbReference type="Proteomes" id="UP000265618">
    <property type="component" value="Unassembled WGS sequence"/>
</dbReference>
<dbReference type="EMBL" id="BDIP01008865">
    <property type="protein sequence ID" value="GIQ92052.1"/>
    <property type="molecule type" value="Genomic_DNA"/>
</dbReference>
<keyword evidence="3" id="KW-1185">Reference proteome</keyword>
<sequence>VLMMAGLDDNPVVFLFSDTQLVMPSMLEDISTILSTGDIPNLYQQEELDRIYTAMQSVCQEKGLATNKMVRFQQYLLRVSANLHVVLAMSPMGGAFRERLRLFPSLVNCCTLVWFTAWPREALYTVAMDALMDTELPGVSAKEAEGMKRTVAEMCVHIHQVQMGYAHIL</sequence>
<evidence type="ECO:0000313" key="2">
    <source>
        <dbReference type="EMBL" id="GIQ92052.1"/>
    </source>
</evidence>
<dbReference type="OrthoDB" id="424310at2759"/>
<name>A0A9K3GQT0_9EUKA</name>
<proteinExistence type="predicted"/>
<dbReference type="SUPFAM" id="SSF52540">
    <property type="entry name" value="P-loop containing nucleoside triphosphate hydrolases"/>
    <property type="match status" value="1"/>
</dbReference>
<comment type="caution">
    <text evidence="2">The sequence shown here is derived from an EMBL/GenBank/DDBJ whole genome shotgun (WGS) entry which is preliminary data.</text>
</comment>
<reference evidence="2 3" key="1">
    <citation type="journal article" date="2018" name="PLoS ONE">
        <title>The draft genome of Kipferlia bialata reveals reductive genome evolution in fornicate parasites.</title>
        <authorList>
            <person name="Tanifuji G."/>
            <person name="Takabayashi S."/>
            <person name="Kume K."/>
            <person name="Takagi M."/>
            <person name="Nakayama T."/>
            <person name="Kamikawa R."/>
            <person name="Inagaki Y."/>
            <person name="Hashimoto T."/>
        </authorList>
    </citation>
    <scope>NUCLEOTIDE SEQUENCE [LARGE SCALE GENOMIC DNA]</scope>
    <source>
        <strain evidence="2">NY0173</strain>
    </source>
</reference>
<dbReference type="AlphaFoldDB" id="A0A9K3GQT0"/>
<dbReference type="GO" id="GO:0030286">
    <property type="term" value="C:dynein complex"/>
    <property type="evidence" value="ECO:0007669"/>
    <property type="project" value="InterPro"/>
</dbReference>
<evidence type="ECO:0000313" key="3">
    <source>
        <dbReference type="Proteomes" id="UP000265618"/>
    </source>
</evidence>
<organism evidence="2 3">
    <name type="scientific">Kipferlia bialata</name>
    <dbReference type="NCBI Taxonomy" id="797122"/>
    <lineage>
        <taxon>Eukaryota</taxon>
        <taxon>Metamonada</taxon>
        <taxon>Carpediemonas-like organisms</taxon>
        <taxon>Kipferlia</taxon>
    </lineage>
</organism>
<dbReference type="PANTHER" id="PTHR46961:SF5">
    <property type="entry name" value="DYNEIN AXONEMAL HEAVY CHAIN 1"/>
    <property type="match status" value="1"/>
</dbReference>
<dbReference type="InterPro" id="IPR024317">
    <property type="entry name" value="Dynein_heavy_chain_D4_dom"/>
</dbReference>
<dbReference type="InterPro" id="IPR027417">
    <property type="entry name" value="P-loop_NTPase"/>
</dbReference>
<dbReference type="PANTHER" id="PTHR46961">
    <property type="entry name" value="DYNEIN HEAVY CHAIN 1, AXONEMAL-LIKE PROTEIN"/>
    <property type="match status" value="1"/>
</dbReference>
<dbReference type="InterPro" id="IPR026983">
    <property type="entry name" value="DHC"/>
</dbReference>
<dbReference type="GO" id="GO:0051959">
    <property type="term" value="F:dynein light intermediate chain binding"/>
    <property type="evidence" value="ECO:0007669"/>
    <property type="project" value="InterPro"/>
</dbReference>
<feature type="non-terminal residue" evidence="2">
    <location>
        <position position="1"/>
    </location>
</feature>
<dbReference type="GO" id="GO:0007018">
    <property type="term" value="P:microtubule-based movement"/>
    <property type="evidence" value="ECO:0007669"/>
    <property type="project" value="InterPro"/>
</dbReference>
<dbReference type="Gene3D" id="3.40.50.300">
    <property type="entry name" value="P-loop containing nucleotide triphosphate hydrolases"/>
    <property type="match status" value="1"/>
</dbReference>
<dbReference type="GO" id="GO:0045505">
    <property type="term" value="F:dynein intermediate chain binding"/>
    <property type="evidence" value="ECO:0007669"/>
    <property type="project" value="InterPro"/>
</dbReference>
<protein>
    <submittedName>
        <fullName evidence="2">Dynein heavy chain 1, axonemal</fullName>
    </submittedName>
</protein>
<evidence type="ECO:0000259" key="1">
    <source>
        <dbReference type="Pfam" id="PF12780"/>
    </source>
</evidence>
<accession>A0A9K3GQT0</accession>